<proteinExistence type="predicted"/>
<organism evidence="1 2">
    <name type="scientific">Candidatus Terrybacteria bacterium RIFCSPHIGHO2_01_FULL_48_17</name>
    <dbReference type="NCBI Taxonomy" id="1802362"/>
    <lineage>
        <taxon>Bacteria</taxon>
        <taxon>Candidatus Terryibacteriota</taxon>
    </lineage>
</organism>
<accession>A0A1G2PIE2</accession>
<evidence type="ECO:0000313" key="2">
    <source>
        <dbReference type="Proteomes" id="UP000177629"/>
    </source>
</evidence>
<evidence type="ECO:0000313" key="1">
    <source>
        <dbReference type="EMBL" id="OHA48057.1"/>
    </source>
</evidence>
<sequence>MRYFIGTTVRERIRAAGLPGFTFEDPQGFADWRAMCARKAESIAVATGCRCVHALHNQFAACIQKQRECAYSNRFLGTPTFWEFIEQLLAIPRNDGEDPRNPDAEYFAWEQGDIRQRAQAKLCHMTFHGFSCYCNEPEHLCSVSEHPAFFERTR</sequence>
<dbReference type="AlphaFoldDB" id="A0A1G2PIE2"/>
<dbReference type="Proteomes" id="UP000177629">
    <property type="component" value="Unassembled WGS sequence"/>
</dbReference>
<protein>
    <submittedName>
        <fullName evidence="1">Uncharacterized protein</fullName>
    </submittedName>
</protein>
<comment type="caution">
    <text evidence="1">The sequence shown here is derived from an EMBL/GenBank/DDBJ whole genome shotgun (WGS) entry which is preliminary data.</text>
</comment>
<dbReference type="EMBL" id="MHSS01000009">
    <property type="protein sequence ID" value="OHA48057.1"/>
    <property type="molecule type" value="Genomic_DNA"/>
</dbReference>
<reference evidence="1 2" key="1">
    <citation type="journal article" date="2016" name="Nat. Commun.">
        <title>Thousands of microbial genomes shed light on interconnected biogeochemical processes in an aquifer system.</title>
        <authorList>
            <person name="Anantharaman K."/>
            <person name="Brown C.T."/>
            <person name="Hug L.A."/>
            <person name="Sharon I."/>
            <person name="Castelle C.J."/>
            <person name="Probst A.J."/>
            <person name="Thomas B.C."/>
            <person name="Singh A."/>
            <person name="Wilkins M.J."/>
            <person name="Karaoz U."/>
            <person name="Brodie E.L."/>
            <person name="Williams K.H."/>
            <person name="Hubbard S.S."/>
            <person name="Banfield J.F."/>
        </authorList>
    </citation>
    <scope>NUCLEOTIDE SEQUENCE [LARGE SCALE GENOMIC DNA]</scope>
</reference>
<name>A0A1G2PIE2_9BACT</name>
<gene>
    <name evidence="1" type="ORF">A2806_03805</name>
</gene>